<evidence type="ECO:0000313" key="3">
    <source>
        <dbReference type="Proteomes" id="UP000181981"/>
    </source>
</evidence>
<name>A0A1I0JDM8_9BACT</name>
<evidence type="ECO:0000313" key="2">
    <source>
        <dbReference type="EMBL" id="SEU08180.1"/>
    </source>
</evidence>
<accession>A0A1I0JDM8</accession>
<feature type="chain" id="PRO_5010238559" description="DUF4468 domain-containing protein" evidence="1">
    <location>
        <begin position="22"/>
        <end position="165"/>
    </location>
</feature>
<dbReference type="RefSeq" id="WP_139178244.1">
    <property type="nucleotide sequence ID" value="NZ_FOHT01000041.1"/>
</dbReference>
<evidence type="ECO:0000256" key="1">
    <source>
        <dbReference type="SAM" id="SignalP"/>
    </source>
</evidence>
<dbReference type="AlphaFoldDB" id="A0A1I0JDM8"/>
<dbReference type="Proteomes" id="UP000181981">
    <property type="component" value="Unassembled WGS sequence"/>
</dbReference>
<organism evidence="2 3">
    <name type="scientific">Draconibacterium orientale</name>
    <dbReference type="NCBI Taxonomy" id="1168034"/>
    <lineage>
        <taxon>Bacteria</taxon>
        <taxon>Pseudomonadati</taxon>
        <taxon>Bacteroidota</taxon>
        <taxon>Bacteroidia</taxon>
        <taxon>Marinilabiliales</taxon>
        <taxon>Prolixibacteraceae</taxon>
        <taxon>Draconibacterium</taxon>
    </lineage>
</organism>
<sequence length="165" mass="18927">MKTKLVLLSICLALLSMGATAKIKDGKAMTGNSLTEFGRYTIVNSSTPMVYEDQVLETYELTYENISNPVRIGVLCEDEKKCTTFIVRTDEFEIEYACRNHVFGVKKMEARFQQLPKEEMDLKLDRVAYYAQRVICQNKKSQDDLLGLIACYFPDLVKDEYQASF</sequence>
<proteinExistence type="predicted"/>
<protein>
    <recommendedName>
        <fullName evidence="4">DUF4468 domain-containing protein</fullName>
    </recommendedName>
</protein>
<gene>
    <name evidence="2" type="ORF">SAMN05444285_14115</name>
</gene>
<feature type="signal peptide" evidence="1">
    <location>
        <begin position="1"/>
        <end position="21"/>
    </location>
</feature>
<reference evidence="2 3" key="1">
    <citation type="submission" date="2016-10" db="EMBL/GenBank/DDBJ databases">
        <authorList>
            <person name="de Groot N.N."/>
        </authorList>
    </citation>
    <scope>NUCLEOTIDE SEQUENCE [LARGE SCALE GENOMIC DNA]</scope>
    <source>
        <strain evidence="2 3">DSM 25947</strain>
    </source>
</reference>
<dbReference type="OrthoDB" id="1120849at2"/>
<dbReference type="EMBL" id="FOHT01000041">
    <property type="protein sequence ID" value="SEU08180.1"/>
    <property type="molecule type" value="Genomic_DNA"/>
</dbReference>
<keyword evidence="1" id="KW-0732">Signal</keyword>
<evidence type="ECO:0008006" key="4">
    <source>
        <dbReference type="Google" id="ProtNLM"/>
    </source>
</evidence>